<dbReference type="AlphaFoldDB" id="A0A5J9SMY3"/>
<dbReference type="PANTHER" id="PTHR33132:SF135">
    <property type="entry name" value="OS02G0799700 PROTEIN"/>
    <property type="match status" value="1"/>
</dbReference>
<dbReference type="Proteomes" id="UP000324897">
    <property type="component" value="Unassembled WGS sequence"/>
</dbReference>
<proteinExistence type="predicted"/>
<dbReference type="OrthoDB" id="1725909at2759"/>
<feature type="region of interest" description="Disordered" evidence="1">
    <location>
        <begin position="116"/>
        <end position="156"/>
    </location>
</feature>
<comment type="caution">
    <text evidence="2">The sequence shown here is derived from an EMBL/GenBank/DDBJ whole genome shotgun (WGS) entry which is preliminary data.</text>
</comment>
<evidence type="ECO:0000313" key="2">
    <source>
        <dbReference type="EMBL" id="TVU00320.1"/>
    </source>
</evidence>
<dbReference type="PANTHER" id="PTHR33132">
    <property type="entry name" value="OSJNBB0118P14.9 PROTEIN"/>
    <property type="match status" value="1"/>
</dbReference>
<organism evidence="2 3">
    <name type="scientific">Eragrostis curvula</name>
    <name type="common">weeping love grass</name>
    <dbReference type="NCBI Taxonomy" id="38414"/>
    <lineage>
        <taxon>Eukaryota</taxon>
        <taxon>Viridiplantae</taxon>
        <taxon>Streptophyta</taxon>
        <taxon>Embryophyta</taxon>
        <taxon>Tracheophyta</taxon>
        <taxon>Spermatophyta</taxon>
        <taxon>Magnoliopsida</taxon>
        <taxon>Liliopsida</taxon>
        <taxon>Poales</taxon>
        <taxon>Poaceae</taxon>
        <taxon>PACMAD clade</taxon>
        <taxon>Chloridoideae</taxon>
        <taxon>Eragrostideae</taxon>
        <taxon>Eragrostidinae</taxon>
        <taxon>Eragrostis</taxon>
    </lineage>
</organism>
<sequence>MAAAAKPSAAAAAAARSASSRPRPPTGAPPVRLLAHPAAPAPTRKRACSCSPTTHPGSFRCALHRAQAARLPSVAPAPAPVSCGLGAARRPSMASPLVRIAAVEGGDHLRRALAALVRPSSQPRRRDAFRPRPSRLSAVSYAADGDEPSSPPRRFQ</sequence>
<evidence type="ECO:0000256" key="1">
    <source>
        <dbReference type="SAM" id="MobiDB-lite"/>
    </source>
</evidence>
<dbReference type="EMBL" id="RWGY01000607">
    <property type="protein sequence ID" value="TVU00320.1"/>
    <property type="molecule type" value="Genomic_DNA"/>
</dbReference>
<protein>
    <submittedName>
        <fullName evidence="2">Uncharacterized protein</fullName>
    </submittedName>
</protein>
<gene>
    <name evidence="2" type="ORF">EJB05_54266</name>
</gene>
<evidence type="ECO:0000313" key="3">
    <source>
        <dbReference type="Proteomes" id="UP000324897"/>
    </source>
</evidence>
<feature type="compositionally biased region" description="Low complexity" evidence="1">
    <location>
        <begin position="1"/>
        <end position="21"/>
    </location>
</feature>
<accession>A0A5J9SMY3</accession>
<keyword evidence="3" id="KW-1185">Reference proteome</keyword>
<reference evidence="2 3" key="1">
    <citation type="journal article" date="2019" name="Sci. Rep.">
        <title>A high-quality genome of Eragrostis curvula grass provides insights into Poaceae evolution and supports new strategies to enhance forage quality.</title>
        <authorList>
            <person name="Carballo J."/>
            <person name="Santos B.A.C.M."/>
            <person name="Zappacosta D."/>
            <person name="Garbus I."/>
            <person name="Selva J.P."/>
            <person name="Gallo C.A."/>
            <person name="Diaz A."/>
            <person name="Albertini E."/>
            <person name="Caccamo M."/>
            <person name="Echenique V."/>
        </authorList>
    </citation>
    <scope>NUCLEOTIDE SEQUENCE [LARGE SCALE GENOMIC DNA]</scope>
    <source>
        <strain evidence="3">cv. Victoria</strain>
        <tissue evidence="2">Leaf</tissue>
    </source>
</reference>
<feature type="region of interest" description="Disordered" evidence="1">
    <location>
        <begin position="1"/>
        <end position="55"/>
    </location>
</feature>
<name>A0A5J9SMY3_9POAL</name>
<dbReference type="Gramene" id="TVU00320">
    <property type="protein sequence ID" value="TVU00320"/>
    <property type="gene ID" value="EJB05_54266"/>
</dbReference>
<feature type="non-terminal residue" evidence="2">
    <location>
        <position position="1"/>
    </location>
</feature>